<dbReference type="Gene3D" id="1.10.472.10">
    <property type="entry name" value="Cyclin-like"/>
    <property type="match status" value="1"/>
</dbReference>
<gene>
    <name evidence="3" type="ORF">NQ314_017927</name>
</gene>
<protein>
    <recommendedName>
        <fullName evidence="5">Cyclin C-terminal domain-containing protein</fullName>
    </recommendedName>
</protein>
<dbReference type="SMART" id="SM00385">
    <property type="entry name" value="CYCLIN"/>
    <property type="match status" value="1"/>
</dbReference>
<dbReference type="Pfam" id="PF02984">
    <property type="entry name" value="Cyclin_C"/>
    <property type="match status" value="1"/>
</dbReference>
<evidence type="ECO:0000313" key="3">
    <source>
        <dbReference type="EMBL" id="KAJ8929388.1"/>
    </source>
</evidence>
<accession>A0AAV8WSK7</accession>
<evidence type="ECO:0000259" key="1">
    <source>
        <dbReference type="SMART" id="SM00385"/>
    </source>
</evidence>
<dbReference type="Proteomes" id="UP001162156">
    <property type="component" value="Unassembled WGS sequence"/>
</dbReference>
<evidence type="ECO:0000259" key="2">
    <source>
        <dbReference type="SMART" id="SM01332"/>
    </source>
</evidence>
<name>A0AAV8WSK7_9CUCU</name>
<comment type="caution">
    <text evidence="3">The sequence shown here is derived from an EMBL/GenBank/DDBJ whole genome shotgun (WGS) entry which is preliminary data.</text>
</comment>
<sequence>MEHLILKVLGFDLSVPTPLTFITAMCVTNKLSEKTMYLAMYLSELALLNGDVYLEFLPSVIAASAIAIARHTLGEDAWNTQLSESTGYNLRQLQTGIEFLNHMFTIAPSYPQHAIQDKYKSQKYMHVSQQKPSECPIIF</sequence>
<dbReference type="EMBL" id="JANEYF010005034">
    <property type="protein sequence ID" value="KAJ8929388.1"/>
    <property type="molecule type" value="Genomic_DNA"/>
</dbReference>
<dbReference type="PANTHER" id="PTHR10177">
    <property type="entry name" value="CYCLINS"/>
    <property type="match status" value="1"/>
</dbReference>
<organism evidence="3 4">
    <name type="scientific">Rhamnusium bicolor</name>
    <dbReference type="NCBI Taxonomy" id="1586634"/>
    <lineage>
        <taxon>Eukaryota</taxon>
        <taxon>Metazoa</taxon>
        <taxon>Ecdysozoa</taxon>
        <taxon>Arthropoda</taxon>
        <taxon>Hexapoda</taxon>
        <taxon>Insecta</taxon>
        <taxon>Pterygota</taxon>
        <taxon>Neoptera</taxon>
        <taxon>Endopterygota</taxon>
        <taxon>Coleoptera</taxon>
        <taxon>Polyphaga</taxon>
        <taxon>Cucujiformia</taxon>
        <taxon>Chrysomeloidea</taxon>
        <taxon>Cerambycidae</taxon>
        <taxon>Lepturinae</taxon>
        <taxon>Rhagiini</taxon>
        <taxon>Rhamnusium</taxon>
    </lineage>
</organism>
<dbReference type="InterPro" id="IPR004367">
    <property type="entry name" value="Cyclin_C-dom"/>
</dbReference>
<dbReference type="InterPro" id="IPR039361">
    <property type="entry name" value="Cyclin"/>
</dbReference>
<evidence type="ECO:0008006" key="5">
    <source>
        <dbReference type="Google" id="ProtNLM"/>
    </source>
</evidence>
<dbReference type="SMART" id="SM01332">
    <property type="entry name" value="Cyclin_C"/>
    <property type="match status" value="1"/>
</dbReference>
<reference evidence="3" key="1">
    <citation type="journal article" date="2023" name="Insect Mol. Biol.">
        <title>Genome sequencing provides insights into the evolution of gene families encoding plant cell wall-degrading enzymes in longhorned beetles.</title>
        <authorList>
            <person name="Shin N.R."/>
            <person name="Okamura Y."/>
            <person name="Kirsch R."/>
            <person name="Pauchet Y."/>
        </authorList>
    </citation>
    <scope>NUCLEOTIDE SEQUENCE</scope>
    <source>
        <strain evidence="3">RBIC_L_NR</strain>
    </source>
</reference>
<feature type="domain" description="Cyclin-like" evidence="1">
    <location>
        <begin position="20"/>
        <end position="105"/>
    </location>
</feature>
<dbReference type="AlphaFoldDB" id="A0AAV8WSK7"/>
<dbReference type="InterPro" id="IPR013763">
    <property type="entry name" value="Cyclin-like_dom"/>
</dbReference>
<feature type="domain" description="Cyclin C-terminal" evidence="2">
    <location>
        <begin position="16"/>
        <end position="133"/>
    </location>
</feature>
<dbReference type="SUPFAM" id="SSF47954">
    <property type="entry name" value="Cyclin-like"/>
    <property type="match status" value="1"/>
</dbReference>
<dbReference type="InterPro" id="IPR036915">
    <property type="entry name" value="Cyclin-like_sf"/>
</dbReference>
<proteinExistence type="predicted"/>
<dbReference type="FunFam" id="1.10.472.10:FF:000013">
    <property type="entry name" value="Cyclin A1"/>
    <property type="match status" value="1"/>
</dbReference>
<keyword evidence="4" id="KW-1185">Reference proteome</keyword>
<evidence type="ECO:0000313" key="4">
    <source>
        <dbReference type="Proteomes" id="UP001162156"/>
    </source>
</evidence>